<dbReference type="PANTHER" id="PTHR43453:SF1">
    <property type="entry name" value="TRNA_RRNA METHYLTRANSFERASE SPOU TYPE DOMAIN-CONTAINING PROTEIN"/>
    <property type="match status" value="1"/>
</dbReference>
<evidence type="ECO:0000256" key="3">
    <source>
        <dbReference type="ARBA" id="ARBA00022679"/>
    </source>
</evidence>
<dbReference type="OrthoDB" id="241340at2759"/>
<evidence type="ECO:0000313" key="8">
    <source>
        <dbReference type="EMBL" id="GAX11272.1"/>
    </source>
</evidence>
<sequence length="322" mass="36338">MTTPFKNRGLFRLLATSSPSSSTTTITNNNELEWETFEFSRKPKSDARFFQQNADDEDKQQSQNNSNPSINKQQLWQSLSLTQVQNSIATLLPYVRPARVERIQSVLAKRTQNVRFLFENPANPSNVFACLRTLDSFGIQYADVFLQPSLYQGTMALSQKKGVKTAMGSAQWMTLQQYIIQQDATLTSTLEKYKQQHNCRIYASCLSPDAKDIREIVWPSDQTICIVMGNEERGITTEMRHAADELFTLPMVGFAESFNLSVATAIACAHLSTQPNLLRPNLSEHQQQLLLLQGLIHSIPQKRMSKALLKQAGIELPHDLLG</sequence>
<dbReference type="InterPro" id="IPR033671">
    <property type="entry name" value="TrmH"/>
</dbReference>
<keyword evidence="5" id="KW-0819">tRNA processing</keyword>
<dbReference type="Pfam" id="PF00588">
    <property type="entry name" value="SpoU_methylase"/>
    <property type="match status" value="1"/>
</dbReference>
<dbReference type="PANTHER" id="PTHR43453">
    <property type="entry name" value="RRNA METHYLASE-LIKE"/>
    <property type="match status" value="1"/>
</dbReference>
<dbReference type="AlphaFoldDB" id="A0A1Z5JBJ6"/>
<evidence type="ECO:0000256" key="6">
    <source>
        <dbReference type="ARBA" id="ARBA00022884"/>
    </source>
</evidence>
<dbReference type="InterPro" id="IPR029028">
    <property type="entry name" value="Alpha/beta_knot_MTases"/>
</dbReference>
<keyword evidence="9" id="KW-1185">Reference proteome</keyword>
<keyword evidence="4" id="KW-0949">S-adenosyl-L-methionine</keyword>
<dbReference type="Proteomes" id="UP000198406">
    <property type="component" value="Unassembled WGS sequence"/>
</dbReference>
<dbReference type="GO" id="GO:0000049">
    <property type="term" value="F:tRNA binding"/>
    <property type="evidence" value="ECO:0007669"/>
    <property type="project" value="UniProtKB-KW"/>
</dbReference>
<keyword evidence="2 8" id="KW-0489">Methyltransferase</keyword>
<gene>
    <name evidence="8" type="ORF">FisN_7Lh371</name>
</gene>
<name>A0A1Z5JBJ6_FISSO</name>
<evidence type="ECO:0000256" key="2">
    <source>
        <dbReference type="ARBA" id="ARBA00022603"/>
    </source>
</evidence>
<dbReference type="CDD" id="cd18092">
    <property type="entry name" value="SpoU-like_TrmH"/>
    <property type="match status" value="1"/>
</dbReference>
<reference evidence="8 9" key="1">
    <citation type="journal article" date="2015" name="Plant Cell">
        <title>Oil accumulation by the oleaginous diatom Fistulifera solaris as revealed by the genome and transcriptome.</title>
        <authorList>
            <person name="Tanaka T."/>
            <person name="Maeda Y."/>
            <person name="Veluchamy A."/>
            <person name="Tanaka M."/>
            <person name="Abida H."/>
            <person name="Marechal E."/>
            <person name="Bowler C."/>
            <person name="Muto M."/>
            <person name="Sunaga Y."/>
            <person name="Tanaka M."/>
            <person name="Yoshino T."/>
            <person name="Taniguchi T."/>
            <person name="Fukuda Y."/>
            <person name="Nemoto M."/>
            <person name="Matsumoto M."/>
            <person name="Wong P.S."/>
            <person name="Aburatani S."/>
            <person name="Fujibuchi W."/>
        </authorList>
    </citation>
    <scope>NUCLEOTIDE SEQUENCE [LARGE SCALE GENOMIC DNA]</scope>
    <source>
        <strain evidence="8 9">JPCC DA0580</strain>
    </source>
</reference>
<keyword evidence="6" id="KW-0694">RNA-binding</keyword>
<keyword evidence="1" id="KW-0820">tRNA-binding</keyword>
<evidence type="ECO:0000256" key="5">
    <source>
        <dbReference type="ARBA" id="ARBA00022694"/>
    </source>
</evidence>
<dbReference type="InParanoid" id="A0A1Z5JBJ6"/>
<accession>A0A1Z5JBJ6</accession>
<protein>
    <submittedName>
        <fullName evidence="8">tRNA (Guanosine-2'-O-)-methyltransferase</fullName>
        <ecNumber evidence="8">2.1.1.34</ecNumber>
    </submittedName>
</protein>
<proteinExistence type="predicted"/>
<feature type="domain" description="tRNA/rRNA methyltransferase SpoU type" evidence="7">
    <location>
        <begin position="114"/>
        <end position="268"/>
    </location>
</feature>
<dbReference type="Gene3D" id="3.40.1280.10">
    <property type="match status" value="1"/>
</dbReference>
<dbReference type="InterPro" id="IPR029026">
    <property type="entry name" value="tRNA_m1G_MTases_N"/>
</dbReference>
<dbReference type="GO" id="GO:0002938">
    <property type="term" value="P:tRNA guanine ribose methylation"/>
    <property type="evidence" value="ECO:0007669"/>
    <property type="project" value="TreeGrafter"/>
</dbReference>
<evidence type="ECO:0000256" key="1">
    <source>
        <dbReference type="ARBA" id="ARBA00022555"/>
    </source>
</evidence>
<organism evidence="8 9">
    <name type="scientific">Fistulifera solaris</name>
    <name type="common">Oleaginous diatom</name>
    <dbReference type="NCBI Taxonomy" id="1519565"/>
    <lineage>
        <taxon>Eukaryota</taxon>
        <taxon>Sar</taxon>
        <taxon>Stramenopiles</taxon>
        <taxon>Ochrophyta</taxon>
        <taxon>Bacillariophyta</taxon>
        <taxon>Bacillariophyceae</taxon>
        <taxon>Bacillariophycidae</taxon>
        <taxon>Naviculales</taxon>
        <taxon>Naviculaceae</taxon>
        <taxon>Fistulifera</taxon>
    </lineage>
</organism>
<comment type="caution">
    <text evidence="8">The sequence shown here is derived from an EMBL/GenBank/DDBJ whole genome shotgun (WGS) entry which is preliminary data.</text>
</comment>
<evidence type="ECO:0000256" key="4">
    <source>
        <dbReference type="ARBA" id="ARBA00022691"/>
    </source>
</evidence>
<evidence type="ECO:0000313" key="9">
    <source>
        <dbReference type="Proteomes" id="UP000198406"/>
    </source>
</evidence>
<dbReference type="SUPFAM" id="SSF75217">
    <property type="entry name" value="alpha/beta knot"/>
    <property type="match status" value="1"/>
</dbReference>
<dbReference type="InterPro" id="IPR001537">
    <property type="entry name" value="SpoU_MeTrfase"/>
</dbReference>
<dbReference type="GO" id="GO:0141100">
    <property type="term" value="F:tRNA (guanine(18)-2'-O)-methyltransferase activity"/>
    <property type="evidence" value="ECO:0007669"/>
    <property type="project" value="UniProtKB-EC"/>
</dbReference>
<dbReference type="EC" id="2.1.1.34" evidence="8"/>
<dbReference type="EMBL" id="BDSP01000039">
    <property type="protein sequence ID" value="GAX11272.1"/>
    <property type="molecule type" value="Genomic_DNA"/>
</dbReference>
<evidence type="ECO:0000259" key="7">
    <source>
        <dbReference type="Pfam" id="PF00588"/>
    </source>
</evidence>
<keyword evidence="3 8" id="KW-0808">Transferase</keyword>